<reference evidence="2" key="1">
    <citation type="journal article" date="2014" name="Int. J. Syst. Evol. Microbiol.">
        <title>Complete genome sequence of Corynebacterium casei LMG S-19264T (=DSM 44701T), isolated from a smear-ripened cheese.</title>
        <authorList>
            <consortium name="US DOE Joint Genome Institute (JGI-PGF)"/>
            <person name="Walter F."/>
            <person name="Albersmeier A."/>
            <person name="Kalinowski J."/>
            <person name="Ruckert C."/>
        </authorList>
    </citation>
    <scope>NUCLEOTIDE SEQUENCE</scope>
    <source>
        <strain evidence="2">CCM 7086</strain>
    </source>
</reference>
<dbReference type="PRINTS" id="PR00111">
    <property type="entry name" value="ABHYDROLASE"/>
</dbReference>
<keyword evidence="2" id="KW-0378">Hydrolase</keyword>
<dbReference type="InterPro" id="IPR000073">
    <property type="entry name" value="AB_hydrolase_1"/>
</dbReference>
<accession>A0A8J2ULW7</accession>
<keyword evidence="3" id="KW-1185">Reference proteome</keyword>
<dbReference type="GO" id="GO:0004806">
    <property type="term" value="F:triacylglycerol lipase activity"/>
    <property type="evidence" value="ECO:0007669"/>
    <property type="project" value="TreeGrafter"/>
</dbReference>
<dbReference type="InterPro" id="IPR029058">
    <property type="entry name" value="AB_hydrolase_fold"/>
</dbReference>
<comment type="caution">
    <text evidence="2">The sequence shown here is derived from an EMBL/GenBank/DDBJ whole genome shotgun (WGS) entry which is preliminary data.</text>
</comment>
<dbReference type="Gene3D" id="3.40.50.1820">
    <property type="entry name" value="alpha/beta hydrolase"/>
    <property type="match status" value="1"/>
</dbReference>
<dbReference type="GO" id="GO:0046503">
    <property type="term" value="P:glycerolipid catabolic process"/>
    <property type="evidence" value="ECO:0007669"/>
    <property type="project" value="TreeGrafter"/>
</dbReference>
<evidence type="ECO:0000313" key="3">
    <source>
        <dbReference type="Proteomes" id="UP000620266"/>
    </source>
</evidence>
<feature type="domain" description="AB hydrolase-1" evidence="1">
    <location>
        <begin position="22"/>
        <end position="276"/>
    </location>
</feature>
<dbReference type="RefSeq" id="WP_188395058.1">
    <property type="nucleotide sequence ID" value="NZ_BMCG01000002.1"/>
</dbReference>
<name>A0A8J2ULW7_9BURK</name>
<dbReference type="InterPro" id="IPR050471">
    <property type="entry name" value="AB_hydrolase"/>
</dbReference>
<reference evidence="2" key="2">
    <citation type="submission" date="2020-09" db="EMBL/GenBank/DDBJ databases">
        <authorList>
            <person name="Sun Q."/>
            <person name="Sedlacek I."/>
        </authorList>
    </citation>
    <scope>NUCLEOTIDE SEQUENCE</scope>
    <source>
        <strain evidence="2">CCM 7086</strain>
    </source>
</reference>
<dbReference type="PANTHER" id="PTHR43433:SF5">
    <property type="entry name" value="AB HYDROLASE-1 DOMAIN-CONTAINING PROTEIN"/>
    <property type="match status" value="1"/>
</dbReference>
<dbReference type="AlphaFoldDB" id="A0A8J2ULW7"/>
<evidence type="ECO:0000259" key="1">
    <source>
        <dbReference type="Pfam" id="PF00561"/>
    </source>
</evidence>
<proteinExistence type="predicted"/>
<gene>
    <name evidence="2" type="ORF">GCM10007205_09550</name>
</gene>
<dbReference type="Pfam" id="PF00561">
    <property type="entry name" value="Abhydrolase_1"/>
    <property type="match status" value="1"/>
</dbReference>
<sequence>MPIAKVNELDIWYDTQGDPSHPPILLIVGLGMQAVSWPESFCRCLVERGFYVIRFDNRDNGLSTHLDHLGKPNTLLAVLKLALRMKLAAGYLLDDMARDAVGLLDALQIRQAHVVGASMGGMIAQIVAGRYPERTLSLTSIMSTSGRRGLPPPTRAARKVLFAAPPDPLNHEGVIAHFVRTMQVIGSPAYPTPPEALRERVARTVQRSLDPVATTRQLLAIGASGDRVALLEALRVPTLVIHGKADPLVPIEGGRDVAQLVPGAVMHEIDGMGHDLPDQLNPQLTALIAAHCRAAELHPQAQPSAYSDIDADAQLACP</sequence>
<organism evidence="2 3">
    <name type="scientific">Oxalicibacterium flavum</name>
    <dbReference type="NCBI Taxonomy" id="179467"/>
    <lineage>
        <taxon>Bacteria</taxon>
        <taxon>Pseudomonadati</taxon>
        <taxon>Pseudomonadota</taxon>
        <taxon>Betaproteobacteria</taxon>
        <taxon>Burkholderiales</taxon>
        <taxon>Oxalobacteraceae</taxon>
        <taxon>Oxalicibacterium</taxon>
    </lineage>
</organism>
<dbReference type="PANTHER" id="PTHR43433">
    <property type="entry name" value="HYDROLASE, ALPHA/BETA FOLD FAMILY PROTEIN"/>
    <property type="match status" value="1"/>
</dbReference>
<protein>
    <submittedName>
        <fullName evidence="2">Hydrolase</fullName>
    </submittedName>
</protein>
<dbReference type="EMBL" id="BMCG01000002">
    <property type="protein sequence ID" value="GGC02370.1"/>
    <property type="molecule type" value="Genomic_DNA"/>
</dbReference>
<evidence type="ECO:0000313" key="2">
    <source>
        <dbReference type="EMBL" id="GGC02370.1"/>
    </source>
</evidence>
<dbReference type="Proteomes" id="UP000620266">
    <property type="component" value="Unassembled WGS sequence"/>
</dbReference>
<dbReference type="SUPFAM" id="SSF53474">
    <property type="entry name" value="alpha/beta-Hydrolases"/>
    <property type="match status" value="1"/>
</dbReference>